<dbReference type="Proteomes" id="UP001215503">
    <property type="component" value="Unassembled WGS sequence"/>
</dbReference>
<dbReference type="EMBL" id="JARHUD010000001">
    <property type="protein sequence ID" value="MDF2094866.1"/>
    <property type="molecule type" value="Genomic_DNA"/>
</dbReference>
<sequence>MSRHVSRPMSALAHKAFGTTLILPSPLEALLRFYRLTGIWTRRSQERLHLKELDDHLLQDLGLSREQVEREISKPFWRG</sequence>
<dbReference type="InterPro" id="IPR009506">
    <property type="entry name" value="YjiS-like"/>
</dbReference>
<accession>A0ABT5YIV0</accession>
<evidence type="ECO:0000259" key="1">
    <source>
        <dbReference type="Pfam" id="PF06568"/>
    </source>
</evidence>
<evidence type="ECO:0000313" key="3">
    <source>
        <dbReference type="Proteomes" id="UP001215503"/>
    </source>
</evidence>
<name>A0ABT5YIV0_9PROT</name>
<evidence type="ECO:0000313" key="2">
    <source>
        <dbReference type="EMBL" id="MDF2094866.1"/>
    </source>
</evidence>
<keyword evidence="3" id="KW-1185">Reference proteome</keyword>
<dbReference type="RefSeq" id="WP_275819731.1">
    <property type="nucleotide sequence ID" value="NZ_JARHUD010000001.1"/>
</dbReference>
<organism evidence="2 3">
    <name type="scientific">Aquibaculum arenosum</name>
    <dbReference type="NCBI Taxonomy" id="3032591"/>
    <lineage>
        <taxon>Bacteria</taxon>
        <taxon>Pseudomonadati</taxon>
        <taxon>Pseudomonadota</taxon>
        <taxon>Alphaproteobacteria</taxon>
        <taxon>Rhodospirillales</taxon>
        <taxon>Rhodovibrionaceae</taxon>
        <taxon>Aquibaculum</taxon>
    </lineage>
</organism>
<gene>
    <name evidence="2" type="ORF">P2G67_02615</name>
</gene>
<protein>
    <submittedName>
        <fullName evidence="2">DUF1127 domain-containing protein</fullName>
    </submittedName>
</protein>
<dbReference type="Pfam" id="PF06568">
    <property type="entry name" value="YjiS-like"/>
    <property type="match status" value="1"/>
</dbReference>
<feature type="domain" description="YjiS-like" evidence="1">
    <location>
        <begin position="40"/>
        <end position="69"/>
    </location>
</feature>
<comment type="caution">
    <text evidence="2">The sequence shown here is derived from an EMBL/GenBank/DDBJ whole genome shotgun (WGS) entry which is preliminary data.</text>
</comment>
<proteinExistence type="predicted"/>
<reference evidence="2 3" key="1">
    <citation type="submission" date="2023-03" db="EMBL/GenBank/DDBJ databases">
        <title>Fodinicurvata sp. CAU 1616 isolated from sea sendiment.</title>
        <authorList>
            <person name="Kim W."/>
        </authorList>
    </citation>
    <scope>NUCLEOTIDE SEQUENCE [LARGE SCALE GENOMIC DNA]</scope>
    <source>
        <strain evidence="2 3">CAU 1616</strain>
    </source>
</reference>